<evidence type="ECO:0000256" key="2">
    <source>
        <dbReference type="ARBA" id="ARBA00023150"/>
    </source>
</evidence>
<sequence>MVDVSGRAPSLREASAVAVVLLGEEVYPQVVKNGKINKGLQTVVQIAGINGAKRTADLIPLCHNIPITKVTVNVDVLPEGSPGIQITSTVKTASVTGVEMEALTSVTVAALTVYDMCKAVSHGIQIKEVKLLTKSGGRTDFKRS</sequence>
<dbReference type="GO" id="GO:0006777">
    <property type="term" value="P:Mo-molybdopterin cofactor biosynthetic process"/>
    <property type="evidence" value="ECO:0007669"/>
    <property type="project" value="UniProtKB-KW"/>
</dbReference>
<dbReference type="InterPro" id="IPR036522">
    <property type="entry name" value="MoaC_sf"/>
</dbReference>
<dbReference type="AlphaFoldDB" id="A0A9Q1HFH2"/>
<evidence type="ECO:0000313" key="5">
    <source>
        <dbReference type="Proteomes" id="UP001152320"/>
    </source>
</evidence>
<dbReference type="Proteomes" id="UP001152320">
    <property type="component" value="Chromosome 3"/>
</dbReference>
<dbReference type="NCBIfam" id="NF006870">
    <property type="entry name" value="PRK09364.1"/>
    <property type="match status" value="1"/>
</dbReference>
<accession>A0A9Q1HFH2</accession>
<keyword evidence="2" id="KW-0501">Molybdenum cofactor biosynthesis</keyword>
<name>A0A9Q1HFH2_HOLLE</name>
<dbReference type="OrthoDB" id="429626at2759"/>
<dbReference type="NCBIfam" id="TIGR00581">
    <property type="entry name" value="moaC"/>
    <property type="match status" value="1"/>
</dbReference>
<comment type="caution">
    <text evidence="4">The sequence shown here is derived from an EMBL/GenBank/DDBJ whole genome shotgun (WGS) entry which is preliminary data.</text>
</comment>
<dbReference type="Gene3D" id="3.30.70.640">
    <property type="entry name" value="Molybdopterin cofactor biosynthesis C (MoaC) domain"/>
    <property type="match status" value="1"/>
</dbReference>
<gene>
    <name evidence="4" type="ORF">HOLleu_07236</name>
</gene>
<dbReference type="InterPro" id="IPR023045">
    <property type="entry name" value="MoaC"/>
</dbReference>
<proteinExistence type="predicted"/>
<comment type="pathway">
    <text evidence="1">Cofactor biosynthesis; molybdopterin biosynthesis.</text>
</comment>
<protein>
    <submittedName>
        <fullName evidence="4">Molybdenum cofactor biosynthesis protein 1</fullName>
    </submittedName>
</protein>
<keyword evidence="5" id="KW-1185">Reference proteome</keyword>
<evidence type="ECO:0000256" key="1">
    <source>
        <dbReference type="ARBA" id="ARBA00005046"/>
    </source>
</evidence>
<evidence type="ECO:0000259" key="3">
    <source>
        <dbReference type="Pfam" id="PF01967"/>
    </source>
</evidence>
<reference evidence="4" key="1">
    <citation type="submission" date="2021-10" db="EMBL/GenBank/DDBJ databases">
        <title>Tropical sea cucumber genome reveals ecological adaptation and Cuvierian tubules defense mechanism.</title>
        <authorList>
            <person name="Chen T."/>
        </authorList>
    </citation>
    <scope>NUCLEOTIDE SEQUENCE</scope>
    <source>
        <strain evidence="4">Nanhai2018</strain>
        <tissue evidence="4">Muscle</tissue>
    </source>
</reference>
<organism evidence="4 5">
    <name type="scientific">Holothuria leucospilota</name>
    <name type="common">Black long sea cucumber</name>
    <name type="synonym">Mertensiothuria leucospilota</name>
    <dbReference type="NCBI Taxonomy" id="206669"/>
    <lineage>
        <taxon>Eukaryota</taxon>
        <taxon>Metazoa</taxon>
        <taxon>Echinodermata</taxon>
        <taxon>Eleutherozoa</taxon>
        <taxon>Echinozoa</taxon>
        <taxon>Holothuroidea</taxon>
        <taxon>Aspidochirotacea</taxon>
        <taxon>Aspidochirotida</taxon>
        <taxon>Holothuriidae</taxon>
        <taxon>Holothuria</taxon>
    </lineage>
</organism>
<dbReference type="InterPro" id="IPR002820">
    <property type="entry name" value="Mopterin_CF_biosynth-C_dom"/>
</dbReference>
<feature type="domain" description="Molybdopterin cofactor biosynthesis C (MoaC)" evidence="3">
    <location>
        <begin position="1"/>
        <end position="137"/>
    </location>
</feature>
<dbReference type="Pfam" id="PF01967">
    <property type="entry name" value="MoaC"/>
    <property type="match status" value="1"/>
</dbReference>
<dbReference type="EMBL" id="JAIZAY010000003">
    <property type="protein sequence ID" value="KAJ8044474.1"/>
    <property type="molecule type" value="Genomic_DNA"/>
</dbReference>
<evidence type="ECO:0000313" key="4">
    <source>
        <dbReference type="EMBL" id="KAJ8044474.1"/>
    </source>
</evidence>
<dbReference type="SUPFAM" id="SSF55040">
    <property type="entry name" value="Molybdenum cofactor biosynthesis protein C, MoaC"/>
    <property type="match status" value="1"/>
</dbReference>